<dbReference type="GO" id="GO:0044781">
    <property type="term" value="P:bacterial-type flagellum organization"/>
    <property type="evidence" value="ECO:0007669"/>
    <property type="project" value="UniProtKB-UniRule"/>
</dbReference>
<gene>
    <name evidence="8" type="ORF">DFR43_11649</name>
</gene>
<keyword evidence="8" id="KW-0282">Flagellum</keyword>
<protein>
    <recommendedName>
        <fullName evidence="2 5">Basal-body rod modification protein FlgD</fullName>
    </recommendedName>
</protein>
<dbReference type="Pfam" id="PF03963">
    <property type="entry name" value="FlgD"/>
    <property type="match status" value="1"/>
</dbReference>
<comment type="caution">
    <text evidence="8">The sequence shown here is derived from an EMBL/GenBank/DDBJ whole genome shotgun (WGS) entry which is preliminary data.</text>
</comment>
<dbReference type="InterPro" id="IPR025965">
    <property type="entry name" value="FlgD/Vpr_Ig-like"/>
</dbReference>
<evidence type="ECO:0000259" key="7">
    <source>
        <dbReference type="Pfam" id="PF13861"/>
    </source>
</evidence>
<evidence type="ECO:0000259" key="6">
    <source>
        <dbReference type="Pfam" id="PF13860"/>
    </source>
</evidence>
<evidence type="ECO:0000256" key="5">
    <source>
        <dbReference type="RuleBase" id="RU362076"/>
    </source>
</evidence>
<dbReference type="AlphaFoldDB" id="A0A4R6U2M1"/>
<evidence type="ECO:0000256" key="1">
    <source>
        <dbReference type="ARBA" id="ARBA00010577"/>
    </source>
</evidence>
<feature type="domain" description="FlgD/Vpr Ig-like" evidence="6">
    <location>
        <begin position="103"/>
        <end position="156"/>
    </location>
</feature>
<keyword evidence="9" id="KW-1185">Reference proteome</keyword>
<comment type="function">
    <text evidence="4 5">Required for flagellar hook formation. May act as a scaffolding protein.</text>
</comment>
<dbReference type="RefSeq" id="WP_133598896.1">
    <property type="nucleotide sequence ID" value="NZ_SNYL01000016.1"/>
</dbReference>
<evidence type="ECO:0000256" key="3">
    <source>
        <dbReference type="ARBA" id="ARBA00022795"/>
    </source>
</evidence>
<evidence type="ECO:0000313" key="8">
    <source>
        <dbReference type="EMBL" id="TDQ40600.1"/>
    </source>
</evidence>
<keyword evidence="3 5" id="KW-1005">Bacterial flagellum biogenesis</keyword>
<dbReference type="OrthoDB" id="9785233at2"/>
<organism evidence="8 9">
    <name type="scientific">Tepidicella xavieri</name>
    <dbReference type="NCBI Taxonomy" id="360241"/>
    <lineage>
        <taxon>Bacteria</taxon>
        <taxon>Pseudomonadati</taxon>
        <taxon>Pseudomonadota</taxon>
        <taxon>Betaproteobacteria</taxon>
        <taxon>Burkholderiales</taxon>
        <taxon>Tepidicella</taxon>
    </lineage>
</organism>
<accession>A0A4R6U2M1</accession>
<evidence type="ECO:0000256" key="2">
    <source>
        <dbReference type="ARBA" id="ARBA00016013"/>
    </source>
</evidence>
<dbReference type="Pfam" id="PF13860">
    <property type="entry name" value="FlgD_ig"/>
    <property type="match status" value="1"/>
</dbReference>
<comment type="similarity">
    <text evidence="1 5">Belongs to the FlgD family.</text>
</comment>
<dbReference type="Gene3D" id="2.30.30.910">
    <property type="match status" value="1"/>
</dbReference>
<dbReference type="Gene3D" id="2.60.40.4070">
    <property type="match status" value="1"/>
</dbReference>
<dbReference type="Proteomes" id="UP000295510">
    <property type="component" value="Unassembled WGS sequence"/>
</dbReference>
<keyword evidence="8" id="KW-0966">Cell projection</keyword>
<reference evidence="8 9" key="1">
    <citation type="submission" date="2019-03" db="EMBL/GenBank/DDBJ databases">
        <title>Genomic Encyclopedia of Type Strains, Phase IV (KMG-IV): sequencing the most valuable type-strain genomes for metagenomic binning, comparative biology and taxonomic classification.</title>
        <authorList>
            <person name="Goeker M."/>
        </authorList>
    </citation>
    <scope>NUCLEOTIDE SEQUENCE [LARGE SCALE GENOMIC DNA]</scope>
    <source>
        <strain evidence="8 9">DSM 19605</strain>
    </source>
</reference>
<dbReference type="InterPro" id="IPR005648">
    <property type="entry name" value="FlgD"/>
</dbReference>
<feature type="domain" description="FlgD Tudor-like" evidence="7">
    <location>
        <begin position="87"/>
        <end position="214"/>
    </location>
</feature>
<evidence type="ECO:0000256" key="4">
    <source>
        <dbReference type="ARBA" id="ARBA00024746"/>
    </source>
</evidence>
<dbReference type="Pfam" id="PF13861">
    <property type="entry name" value="FLgD_tudor"/>
    <property type="match status" value="1"/>
</dbReference>
<dbReference type="InterPro" id="IPR025963">
    <property type="entry name" value="FLgD_Tudor"/>
</dbReference>
<name>A0A4R6U2M1_9BURK</name>
<evidence type="ECO:0000313" key="9">
    <source>
        <dbReference type="Proteomes" id="UP000295510"/>
    </source>
</evidence>
<sequence length="218" mass="22945">MFMTPLSNSEIDAYNARGGAQADAADPQAAQDRFLKLFIAQLSNQDPLNPLDNAQMTTQMAQINTVTGIQQVNQTLKSLAEQFGMAQGLQGAALIGRHVVAQGNALAVEEGTARGSFSLSQPADSVRVDILATSGEVIGSVDLGPRSAGMHNFEWPIGSVDPARVGGMQISATRAGQSITAVPLARQRVESVAMIDGALRMRTSGGMTLSYQQVLAFL</sequence>
<proteinExistence type="inferred from homology"/>
<dbReference type="EMBL" id="SNYL01000016">
    <property type="protein sequence ID" value="TDQ40600.1"/>
    <property type="molecule type" value="Genomic_DNA"/>
</dbReference>
<keyword evidence="8" id="KW-0969">Cilium</keyword>